<sequence>MREADGFVGVAARGAANVAANAAAGVAAGVAAGGPRGVASAALLTRLAAEHGMPAERCLHGTGLAPATLNDPEAEITADQELTLIANLVAGLGHVPALGLEAGRRYHPTTFGLLGLAAISSQTLGQAVTIGVRHFDLTFGFSPFVPERVPGALRAMIDDHAVRETHGEEVARFLAERDLAAVVTFIRDLAGPDAALDQVAFRHAEPPYADRYVEVLGVRPAFGQPATFGVVGTRTLSAPLPQADPATAALSLRHCERQSLDRARQRSLSDRIRLDLGRRLESGRGLATQAETAARLNMSERSLRRHLQAEGHSYSDLIDESAERAARRLLATGRTVESVAAMLGYSGTSSFTYAFKRWTGTTPGAYARATASLAGSTSPADSSSPATWRSAARFSSGGSGNSREANVPK</sequence>
<accession>A0A939T2W7</accession>
<dbReference type="AlphaFoldDB" id="A0A939T2W7"/>
<feature type="compositionally biased region" description="Low complexity" evidence="4">
    <location>
        <begin position="376"/>
        <end position="396"/>
    </location>
</feature>
<evidence type="ECO:0000256" key="3">
    <source>
        <dbReference type="ARBA" id="ARBA00023163"/>
    </source>
</evidence>
<keyword evidence="2" id="KW-0238">DNA-binding</keyword>
<dbReference type="InterPro" id="IPR018060">
    <property type="entry name" value="HTH_AraC"/>
</dbReference>
<dbReference type="GO" id="GO:0005829">
    <property type="term" value="C:cytosol"/>
    <property type="evidence" value="ECO:0007669"/>
    <property type="project" value="TreeGrafter"/>
</dbReference>
<dbReference type="PANTHER" id="PTHR47894:SF1">
    <property type="entry name" value="HTH-TYPE TRANSCRIPTIONAL REGULATOR VQSM"/>
    <property type="match status" value="1"/>
</dbReference>
<dbReference type="Gene3D" id="1.10.10.60">
    <property type="entry name" value="Homeodomain-like"/>
    <property type="match status" value="1"/>
</dbReference>
<dbReference type="SUPFAM" id="SSF46689">
    <property type="entry name" value="Homeodomain-like"/>
    <property type="match status" value="1"/>
</dbReference>
<dbReference type="Pfam" id="PF12833">
    <property type="entry name" value="HTH_18"/>
    <property type="match status" value="1"/>
</dbReference>
<feature type="region of interest" description="Disordered" evidence="4">
    <location>
        <begin position="373"/>
        <end position="409"/>
    </location>
</feature>
<dbReference type="InterPro" id="IPR032687">
    <property type="entry name" value="AraC-type_N"/>
</dbReference>
<dbReference type="Pfam" id="PF12625">
    <property type="entry name" value="Arabinose_bd"/>
    <property type="match status" value="1"/>
</dbReference>
<gene>
    <name evidence="6" type="ORF">J4573_09065</name>
</gene>
<dbReference type="SMART" id="SM00342">
    <property type="entry name" value="HTH_ARAC"/>
    <property type="match status" value="1"/>
</dbReference>
<evidence type="ECO:0000256" key="2">
    <source>
        <dbReference type="ARBA" id="ARBA00023125"/>
    </source>
</evidence>
<keyword evidence="3" id="KW-0804">Transcription</keyword>
<dbReference type="EMBL" id="JAGEOJ010000003">
    <property type="protein sequence ID" value="MBO2447233.1"/>
    <property type="molecule type" value="Genomic_DNA"/>
</dbReference>
<evidence type="ECO:0000256" key="4">
    <source>
        <dbReference type="SAM" id="MobiDB-lite"/>
    </source>
</evidence>
<dbReference type="Proteomes" id="UP000669179">
    <property type="component" value="Unassembled WGS sequence"/>
</dbReference>
<organism evidence="6 7">
    <name type="scientific">Actinomadura barringtoniae</name>
    <dbReference type="NCBI Taxonomy" id="1427535"/>
    <lineage>
        <taxon>Bacteria</taxon>
        <taxon>Bacillati</taxon>
        <taxon>Actinomycetota</taxon>
        <taxon>Actinomycetes</taxon>
        <taxon>Streptosporangiales</taxon>
        <taxon>Thermomonosporaceae</taxon>
        <taxon>Actinomadura</taxon>
    </lineage>
</organism>
<keyword evidence="7" id="KW-1185">Reference proteome</keyword>
<comment type="caution">
    <text evidence="6">The sequence shown here is derived from an EMBL/GenBank/DDBJ whole genome shotgun (WGS) entry which is preliminary data.</text>
</comment>
<dbReference type="InterPro" id="IPR009057">
    <property type="entry name" value="Homeodomain-like_sf"/>
</dbReference>
<evidence type="ECO:0000259" key="5">
    <source>
        <dbReference type="PROSITE" id="PS01124"/>
    </source>
</evidence>
<evidence type="ECO:0000313" key="6">
    <source>
        <dbReference type="EMBL" id="MBO2447233.1"/>
    </source>
</evidence>
<dbReference type="GO" id="GO:0003700">
    <property type="term" value="F:DNA-binding transcription factor activity"/>
    <property type="evidence" value="ECO:0007669"/>
    <property type="project" value="InterPro"/>
</dbReference>
<feature type="domain" description="HTH araC/xylS-type" evidence="5">
    <location>
        <begin position="270"/>
        <end position="369"/>
    </location>
</feature>
<proteinExistence type="predicted"/>
<dbReference type="GO" id="GO:0000976">
    <property type="term" value="F:transcription cis-regulatory region binding"/>
    <property type="evidence" value="ECO:0007669"/>
    <property type="project" value="TreeGrafter"/>
</dbReference>
<evidence type="ECO:0000256" key="1">
    <source>
        <dbReference type="ARBA" id="ARBA00023015"/>
    </source>
</evidence>
<name>A0A939T2W7_9ACTN</name>
<dbReference type="PROSITE" id="PS01124">
    <property type="entry name" value="HTH_ARAC_FAMILY_2"/>
    <property type="match status" value="1"/>
</dbReference>
<keyword evidence="1" id="KW-0805">Transcription regulation</keyword>
<reference evidence="6" key="1">
    <citation type="submission" date="2021-03" db="EMBL/GenBank/DDBJ databases">
        <authorList>
            <person name="Kanchanasin P."/>
            <person name="Saeng-In P."/>
            <person name="Phongsopitanun W."/>
            <person name="Yuki M."/>
            <person name="Kudo T."/>
            <person name="Ohkuma M."/>
            <person name="Tanasupawat S."/>
        </authorList>
    </citation>
    <scope>NUCLEOTIDE SEQUENCE</scope>
    <source>
        <strain evidence="6">GKU 128</strain>
    </source>
</reference>
<protein>
    <submittedName>
        <fullName evidence="6">AraC family transcriptional regulator</fullName>
    </submittedName>
</protein>
<dbReference type="PANTHER" id="PTHR47894">
    <property type="entry name" value="HTH-TYPE TRANSCRIPTIONAL REGULATOR GADX"/>
    <property type="match status" value="1"/>
</dbReference>
<evidence type="ECO:0000313" key="7">
    <source>
        <dbReference type="Proteomes" id="UP000669179"/>
    </source>
</evidence>